<feature type="domain" description="HAMP" evidence="17">
    <location>
        <begin position="203"/>
        <end position="256"/>
    </location>
</feature>
<keyword evidence="11" id="KW-0067">ATP-binding</keyword>
<dbReference type="CDD" id="cd00075">
    <property type="entry name" value="HATPase"/>
    <property type="match status" value="1"/>
</dbReference>
<evidence type="ECO:0000256" key="12">
    <source>
        <dbReference type="ARBA" id="ARBA00022989"/>
    </source>
</evidence>
<keyword evidence="6" id="KW-0597">Phosphoprotein</keyword>
<organism evidence="18 19">
    <name type="scientific">Acidicapsa dinghuensis</name>
    <dbReference type="NCBI Taxonomy" id="2218256"/>
    <lineage>
        <taxon>Bacteria</taxon>
        <taxon>Pseudomonadati</taxon>
        <taxon>Acidobacteriota</taxon>
        <taxon>Terriglobia</taxon>
        <taxon>Terriglobales</taxon>
        <taxon>Acidobacteriaceae</taxon>
        <taxon>Acidicapsa</taxon>
    </lineage>
</organism>
<comment type="caution">
    <text evidence="18">The sequence shown here is derived from an EMBL/GenBank/DDBJ whole genome shotgun (WGS) entry which is preliminary data.</text>
</comment>
<evidence type="ECO:0000256" key="3">
    <source>
        <dbReference type="ARBA" id="ARBA00012438"/>
    </source>
</evidence>
<evidence type="ECO:0000256" key="5">
    <source>
        <dbReference type="ARBA" id="ARBA00022519"/>
    </source>
</evidence>
<evidence type="ECO:0000256" key="8">
    <source>
        <dbReference type="ARBA" id="ARBA00022692"/>
    </source>
</evidence>
<dbReference type="EC" id="2.7.13.3" evidence="3"/>
<keyword evidence="7 18" id="KW-0808">Transferase</keyword>
<dbReference type="InterPro" id="IPR005467">
    <property type="entry name" value="His_kinase_dom"/>
</dbReference>
<dbReference type="SUPFAM" id="SSF55874">
    <property type="entry name" value="ATPase domain of HSP90 chaperone/DNA topoisomerase II/histidine kinase"/>
    <property type="match status" value="1"/>
</dbReference>
<dbReference type="InterPro" id="IPR004358">
    <property type="entry name" value="Sig_transdc_His_kin-like_C"/>
</dbReference>
<dbReference type="InterPro" id="IPR036097">
    <property type="entry name" value="HisK_dim/P_sf"/>
</dbReference>
<keyword evidence="8 15" id="KW-0812">Transmembrane</keyword>
<dbReference type="RefSeq" id="WP_263340019.1">
    <property type="nucleotide sequence ID" value="NZ_JAGSYH010000005.1"/>
</dbReference>
<evidence type="ECO:0000313" key="19">
    <source>
        <dbReference type="Proteomes" id="UP001596091"/>
    </source>
</evidence>
<evidence type="ECO:0000256" key="1">
    <source>
        <dbReference type="ARBA" id="ARBA00000085"/>
    </source>
</evidence>
<evidence type="ECO:0000313" key="18">
    <source>
        <dbReference type="EMBL" id="MFC5863650.1"/>
    </source>
</evidence>
<dbReference type="InterPro" id="IPR006290">
    <property type="entry name" value="CztS_silS_copS"/>
</dbReference>
<keyword evidence="10 18" id="KW-0418">Kinase</keyword>
<keyword evidence="5" id="KW-0997">Cell inner membrane</keyword>
<dbReference type="CDD" id="cd06225">
    <property type="entry name" value="HAMP"/>
    <property type="match status" value="1"/>
</dbReference>
<sequence length="483" mass="53350">MSSKQSRSSRAALRPRRTLAFRLSATYALVGLLLVFLATASLYIVLRTELDRSTELFLADKLHVLGTMLRERPDDEDALHEEIELESAARRYQRFYIRLLDEHGQPIMTTPGMAEQLDIAELSSRTRGHAGHPIAMAGRHEQPFRVTTAMLAVGTPPTHSDAVQIAIDISQEEELLARYRLWFWGILLTTSALFPLVGYGIARRGIRPVEEIAATARRITSTNLRERIESEGYPSELASLAGTFNEMLERLEESFERISRFSADIAHDLRTPVNNIRGEVEVALARSRTADEYRDVLESSLEEAVRLSELVGDLLFLARAESPFSELHREGVNIGELLTKVRDYYEALASDAGISLLVSDGAQQLNVELDRSLMLRAVSNLVSNAIAHTQHGGTVTLAATDEGATIRIEVFDTGIGIPVEALPRVFDRFFRVDPSRSKTSGGSGLGLAIVQSILTLHGGSVEIISQLNHGTCVKLRMPALATQ</sequence>
<dbReference type="SMART" id="SM00304">
    <property type="entry name" value="HAMP"/>
    <property type="match status" value="1"/>
</dbReference>
<dbReference type="CDD" id="cd00082">
    <property type="entry name" value="HisKA"/>
    <property type="match status" value="1"/>
</dbReference>
<evidence type="ECO:0000256" key="15">
    <source>
        <dbReference type="SAM" id="Phobius"/>
    </source>
</evidence>
<dbReference type="InterPro" id="IPR003660">
    <property type="entry name" value="HAMP_dom"/>
</dbReference>
<evidence type="ECO:0000256" key="4">
    <source>
        <dbReference type="ARBA" id="ARBA00022475"/>
    </source>
</evidence>
<dbReference type="Proteomes" id="UP001596091">
    <property type="component" value="Unassembled WGS sequence"/>
</dbReference>
<dbReference type="Gene3D" id="6.10.340.10">
    <property type="match status" value="1"/>
</dbReference>
<gene>
    <name evidence="18" type="ORF">ACFPT7_15185</name>
</gene>
<accession>A0ABW1EK62</accession>
<dbReference type="Gene3D" id="3.30.565.10">
    <property type="entry name" value="Histidine kinase-like ATPase, C-terminal domain"/>
    <property type="match status" value="1"/>
</dbReference>
<dbReference type="InterPro" id="IPR003661">
    <property type="entry name" value="HisK_dim/P_dom"/>
</dbReference>
<dbReference type="Pfam" id="PF00672">
    <property type="entry name" value="HAMP"/>
    <property type="match status" value="1"/>
</dbReference>
<comment type="subcellular location">
    <subcellularLocation>
        <location evidence="2">Cell inner membrane</location>
    </subcellularLocation>
</comment>
<keyword evidence="19" id="KW-1185">Reference proteome</keyword>
<evidence type="ECO:0000256" key="6">
    <source>
        <dbReference type="ARBA" id="ARBA00022553"/>
    </source>
</evidence>
<dbReference type="PROSITE" id="PS50109">
    <property type="entry name" value="HIS_KIN"/>
    <property type="match status" value="1"/>
</dbReference>
<keyword evidence="12 15" id="KW-1133">Transmembrane helix</keyword>
<dbReference type="Pfam" id="PF00512">
    <property type="entry name" value="HisKA"/>
    <property type="match status" value="1"/>
</dbReference>
<feature type="transmembrane region" description="Helical" evidence="15">
    <location>
        <begin position="21"/>
        <end position="46"/>
    </location>
</feature>
<reference evidence="19" key="1">
    <citation type="journal article" date="2019" name="Int. J. Syst. Evol. Microbiol.">
        <title>The Global Catalogue of Microorganisms (GCM) 10K type strain sequencing project: providing services to taxonomists for standard genome sequencing and annotation.</title>
        <authorList>
            <consortium name="The Broad Institute Genomics Platform"/>
            <consortium name="The Broad Institute Genome Sequencing Center for Infectious Disease"/>
            <person name="Wu L."/>
            <person name="Ma J."/>
        </authorList>
    </citation>
    <scope>NUCLEOTIDE SEQUENCE [LARGE SCALE GENOMIC DNA]</scope>
    <source>
        <strain evidence="19">JCM 4087</strain>
    </source>
</reference>
<name>A0ABW1EK62_9BACT</name>
<comment type="catalytic activity">
    <reaction evidence="1">
        <text>ATP + protein L-histidine = ADP + protein N-phospho-L-histidine.</text>
        <dbReference type="EC" id="2.7.13.3"/>
    </reaction>
</comment>
<evidence type="ECO:0000256" key="2">
    <source>
        <dbReference type="ARBA" id="ARBA00004533"/>
    </source>
</evidence>
<dbReference type="Gene3D" id="1.10.287.130">
    <property type="match status" value="1"/>
</dbReference>
<evidence type="ECO:0000256" key="7">
    <source>
        <dbReference type="ARBA" id="ARBA00022679"/>
    </source>
</evidence>
<evidence type="ECO:0000256" key="10">
    <source>
        <dbReference type="ARBA" id="ARBA00022777"/>
    </source>
</evidence>
<dbReference type="InterPro" id="IPR036890">
    <property type="entry name" value="HATPase_C_sf"/>
</dbReference>
<evidence type="ECO:0000256" key="13">
    <source>
        <dbReference type="ARBA" id="ARBA00023012"/>
    </source>
</evidence>
<dbReference type="SMART" id="SM00388">
    <property type="entry name" value="HisKA"/>
    <property type="match status" value="1"/>
</dbReference>
<evidence type="ECO:0000256" key="14">
    <source>
        <dbReference type="ARBA" id="ARBA00023136"/>
    </source>
</evidence>
<keyword evidence="13" id="KW-0902">Two-component regulatory system</keyword>
<dbReference type="InterPro" id="IPR050428">
    <property type="entry name" value="TCS_sensor_his_kinase"/>
</dbReference>
<dbReference type="SUPFAM" id="SSF158472">
    <property type="entry name" value="HAMP domain-like"/>
    <property type="match status" value="1"/>
</dbReference>
<evidence type="ECO:0000259" key="16">
    <source>
        <dbReference type="PROSITE" id="PS50109"/>
    </source>
</evidence>
<dbReference type="SMART" id="SM00387">
    <property type="entry name" value="HATPase_c"/>
    <property type="match status" value="1"/>
</dbReference>
<dbReference type="Pfam" id="PF02518">
    <property type="entry name" value="HATPase_c"/>
    <property type="match status" value="1"/>
</dbReference>
<dbReference type="InterPro" id="IPR003594">
    <property type="entry name" value="HATPase_dom"/>
</dbReference>
<dbReference type="NCBIfam" id="TIGR01386">
    <property type="entry name" value="cztS_silS_copS"/>
    <property type="match status" value="1"/>
</dbReference>
<keyword evidence="14 15" id="KW-0472">Membrane</keyword>
<dbReference type="GO" id="GO:0004673">
    <property type="term" value="F:protein histidine kinase activity"/>
    <property type="evidence" value="ECO:0007669"/>
    <property type="project" value="UniProtKB-EC"/>
</dbReference>
<dbReference type="PROSITE" id="PS50885">
    <property type="entry name" value="HAMP"/>
    <property type="match status" value="1"/>
</dbReference>
<dbReference type="PANTHER" id="PTHR45436">
    <property type="entry name" value="SENSOR HISTIDINE KINASE YKOH"/>
    <property type="match status" value="1"/>
</dbReference>
<evidence type="ECO:0000259" key="17">
    <source>
        <dbReference type="PROSITE" id="PS50885"/>
    </source>
</evidence>
<feature type="domain" description="Histidine kinase" evidence="16">
    <location>
        <begin position="264"/>
        <end position="481"/>
    </location>
</feature>
<dbReference type="PANTHER" id="PTHR45436:SF9">
    <property type="entry name" value="SENSOR PROTEIN"/>
    <property type="match status" value="1"/>
</dbReference>
<keyword evidence="4" id="KW-1003">Cell membrane</keyword>
<dbReference type="SUPFAM" id="SSF47384">
    <property type="entry name" value="Homodimeric domain of signal transducing histidine kinase"/>
    <property type="match status" value="1"/>
</dbReference>
<protein>
    <recommendedName>
        <fullName evidence="3">histidine kinase</fullName>
        <ecNumber evidence="3">2.7.13.3</ecNumber>
    </recommendedName>
</protein>
<proteinExistence type="predicted"/>
<evidence type="ECO:0000256" key="11">
    <source>
        <dbReference type="ARBA" id="ARBA00022840"/>
    </source>
</evidence>
<dbReference type="EMBL" id="JBHSPH010000005">
    <property type="protein sequence ID" value="MFC5863650.1"/>
    <property type="molecule type" value="Genomic_DNA"/>
</dbReference>
<evidence type="ECO:0000256" key="9">
    <source>
        <dbReference type="ARBA" id="ARBA00022741"/>
    </source>
</evidence>
<keyword evidence="9" id="KW-0547">Nucleotide-binding</keyword>
<dbReference type="PRINTS" id="PR00344">
    <property type="entry name" value="BCTRLSENSOR"/>
</dbReference>